<evidence type="ECO:0008006" key="3">
    <source>
        <dbReference type="Google" id="ProtNLM"/>
    </source>
</evidence>
<dbReference type="InterPro" id="IPR029069">
    <property type="entry name" value="HotDog_dom_sf"/>
</dbReference>
<dbReference type="AlphaFoldDB" id="A0A1B1U6K9"/>
<dbReference type="KEGG" id="het:BBW65_06140"/>
<reference evidence="2" key="1">
    <citation type="submission" date="2016-07" db="EMBL/GenBank/DDBJ databases">
        <authorList>
            <person name="Florea S."/>
            <person name="Webb J.S."/>
            <person name="Jaromczyk J."/>
            <person name="Schardl C.L."/>
        </authorList>
    </citation>
    <scope>NUCLEOTIDE SEQUENCE [LARGE SCALE GENOMIC DNA]</scope>
    <source>
        <strain evidence="2">MIT 01-6242</strain>
    </source>
</reference>
<evidence type="ECO:0000313" key="1">
    <source>
        <dbReference type="EMBL" id="ANV98398.1"/>
    </source>
</evidence>
<protein>
    <recommendedName>
        <fullName evidence="3">Thioesterase</fullName>
    </recommendedName>
</protein>
<dbReference type="EMBL" id="CP016503">
    <property type="protein sequence ID" value="ANV98398.1"/>
    <property type="molecule type" value="Genomic_DNA"/>
</dbReference>
<dbReference type="STRING" id="222136.BBW65_06140"/>
<dbReference type="RefSeq" id="WP_066341087.1">
    <property type="nucleotide sequence ID" value="NZ_CP016503.1"/>
</dbReference>
<dbReference type="SUPFAM" id="SSF54637">
    <property type="entry name" value="Thioesterase/thiol ester dehydrase-isomerase"/>
    <property type="match status" value="1"/>
</dbReference>
<gene>
    <name evidence="1" type="ORF">BBW65_06140</name>
</gene>
<dbReference type="Proteomes" id="UP000092884">
    <property type="component" value="Chromosome"/>
</dbReference>
<evidence type="ECO:0000313" key="2">
    <source>
        <dbReference type="Proteomes" id="UP000092884"/>
    </source>
</evidence>
<organism evidence="1 2">
    <name type="scientific">Helicobacter enhydrae</name>
    <dbReference type="NCBI Taxonomy" id="222136"/>
    <lineage>
        <taxon>Bacteria</taxon>
        <taxon>Pseudomonadati</taxon>
        <taxon>Campylobacterota</taxon>
        <taxon>Epsilonproteobacteria</taxon>
        <taxon>Campylobacterales</taxon>
        <taxon>Helicobacteraceae</taxon>
        <taxon>Helicobacter</taxon>
    </lineage>
</organism>
<accession>A0A1B1U6K9</accession>
<proteinExistence type="predicted"/>
<name>A0A1B1U6K9_9HELI</name>
<dbReference type="Gene3D" id="3.10.129.10">
    <property type="entry name" value="Hotdog Thioesterase"/>
    <property type="match status" value="1"/>
</dbReference>
<sequence length="141" mass="16197">MEDNKEQTNIELMTCTALKSDLCGVILNHTEEEILTKFTPTKQMICDEDNLIHSGFIFNAANYAAMCLVNQPFSVTIGSEVEFLAPLEFEQEMHFVGVIKQSNNKKYEVRVIGNLLDIKIFEATFYIAIFDKQLFKLNFQE</sequence>
<keyword evidence="2" id="KW-1185">Reference proteome</keyword>